<keyword evidence="3" id="KW-0143">Chaperone</keyword>
<keyword evidence="6" id="KW-1185">Reference proteome</keyword>
<reference evidence="6" key="1">
    <citation type="submission" date="2021-01" db="EMBL/GenBank/DDBJ databases">
        <title>Caligus Genome Assembly.</title>
        <authorList>
            <person name="Gallardo-Escarate C."/>
        </authorList>
    </citation>
    <scope>NUCLEOTIDE SEQUENCE [LARGE SCALE GENOMIC DNA]</scope>
</reference>
<protein>
    <submittedName>
        <fullName evidence="5">Synembryn-A</fullName>
    </submittedName>
</protein>
<dbReference type="InterPro" id="IPR019318">
    <property type="entry name" value="Gua_nucleotide_exch_fac_Ric8"/>
</dbReference>
<dbReference type="GO" id="GO:0005085">
    <property type="term" value="F:guanyl-nucleotide exchange factor activity"/>
    <property type="evidence" value="ECO:0007669"/>
    <property type="project" value="UniProtKB-KW"/>
</dbReference>
<dbReference type="Pfam" id="PF10165">
    <property type="entry name" value="Ric8"/>
    <property type="match status" value="1"/>
</dbReference>
<feature type="compositionally biased region" description="Polar residues" evidence="4">
    <location>
        <begin position="62"/>
        <end position="76"/>
    </location>
</feature>
<feature type="region of interest" description="Disordered" evidence="4">
    <location>
        <begin position="51"/>
        <end position="76"/>
    </location>
</feature>
<evidence type="ECO:0000256" key="2">
    <source>
        <dbReference type="ARBA" id="ARBA00022658"/>
    </source>
</evidence>
<evidence type="ECO:0000256" key="4">
    <source>
        <dbReference type="SAM" id="MobiDB-lite"/>
    </source>
</evidence>
<organism evidence="5 6">
    <name type="scientific">Caligus rogercresseyi</name>
    <name type="common">Sea louse</name>
    <dbReference type="NCBI Taxonomy" id="217165"/>
    <lineage>
        <taxon>Eukaryota</taxon>
        <taxon>Metazoa</taxon>
        <taxon>Ecdysozoa</taxon>
        <taxon>Arthropoda</taxon>
        <taxon>Crustacea</taxon>
        <taxon>Multicrustacea</taxon>
        <taxon>Hexanauplia</taxon>
        <taxon>Copepoda</taxon>
        <taxon>Siphonostomatoida</taxon>
        <taxon>Caligidae</taxon>
        <taxon>Caligus</taxon>
    </lineage>
</organism>
<dbReference type="Proteomes" id="UP000595437">
    <property type="component" value="Chromosome 20"/>
</dbReference>
<keyword evidence="2" id="KW-0344">Guanine-nucleotide releasing factor</keyword>
<gene>
    <name evidence="5" type="ORF">FKW44_024641</name>
</gene>
<evidence type="ECO:0000256" key="1">
    <source>
        <dbReference type="ARBA" id="ARBA00009049"/>
    </source>
</evidence>
<dbReference type="AlphaFoldDB" id="A0A7T8GL49"/>
<dbReference type="OrthoDB" id="5585685at2759"/>
<evidence type="ECO:0000256" key="3">
    <source>
        <dbReference type="ARBA" id="ARBA00023186"/>
    </source>
</evidence>
<evidence type="ECO:0000313" key="6">
    <source>
        <dbReference type="Proteomes" id="UP000595437"/>
    </source>
</evidence>
<name>A0A7T8GL49_CALRO</name>
<accession>A0A7T8GL49</accession>
<dbReference type="EMBL" id="CP045909">
    <property type="protein sequence ID" value="QQP32354.1"/>
    <property type="molecule type" value="Genomic_DNA"/>
</dbReference>
<comment type="similarity">
    <text evidence="1">Belongs to the synembryn family.</text>
</comment>
<proteinExistence type="inferred from homology"/>
<sequence length="76" mass="8308">MPPTPTRSIPWSAALSSRQGGYLTFEGMSEEQKEYEAMKLVGIIDRLNKEGSFGPPCRDQMGKSSHGTYSTDDGGH</sequence>
<evidence type="ECO:0000313" key="5">
    <source>
        <dbReference type="EMBL" id="QQP32354.1"/>
    </source>
</evidence>